<dbReference type="AlphaFoldDB" id="A0A1E1WVL7"/>
<dbReference type="SMART" id="SM00832">
    <property type="entry name" value="C8"/>
    <property type="match status" value="1"/>
</dbReference>
<dbReference type="GO" id="GO:0005615">
    <property type="term" value="C:extracellular space"/>
    <property type="evidence" value="ECO:0007669"/>
    <property type="project" value="TreeGrafter"/>
</dbReference>
<dbReference type="EMBL" id="GEMQ01000116">
    <property type="protein sequence ID" value="JAT91073.1"/>
    <property type="molecule type" value="Transcribed_RNA"/>
</dbReference>
<proteinExistence type="predicted"/>
<dbReference type="SUPFAM" id="SSF57603">
    <property type="entry name" value="FnI-like domain"/>
    <property type="match status" value="1"/>
</dbReference>
<dbReference type="Gene3D" id="2.10.25.10">
    <property type="entry name" value="Laminin"/>
    <property type="match status" value="1"/>
</dbReference>
<evidence type="ECO:0000256" key="1">
    <source>
        <dbReference type="ARBA" id="ARBA00023157"/>
    </source>
</evidence>
<keyword evidence="2" id="KW-0325">Glycoprotein</keyword>
<dbReference type="PANTHER" id="PTHR11339">
    <property type="entry name" value="EXTRACELLULAR MATRIX GLYCOPROTEIN RELATED"/>
    <property type="match status" value="1"/>
</dbReference>
<organism evidence="4">
    <name type="scientific">Tityus obscurus</name>
    <name type="common">Amazonian scorpion</name>
    <name type="synonym">Tityus cambridgei</name>
    <dbReference type="NCBI Taxonomy" id="1221240"/>
    <lineage>
        <taxon>Eukaryota</taxon>
        <taxon>Metazoa</taxon>
        <taxon>Ecdysozoa</taxon>
        <taxon>Arthropoda</taxon>
        <taxon>Chelicerata</taxon>
        <taxon>Arachnida</taxon>
        <taxon>Scorpiones</taxon>
        <taxon>Buthida</taxon>
        <taxon>Buthoidea</taxon>
        <taxon>Buthidae</taxon>
        <taxon>Tityus</taxon>
    </lineage>
</organism>
<evidence type="ECO:0000313" key="4">
    <source>
        <dbReference type="EMBL" id="JAT91073.1"/>
    </source>
</evidence>
<dbReference type="InterPro" id="IPR050780">
    <property type="entry name" value="Mucin_vWF_Thrombospondin_sf"/>
</dbReference>
<dbReference type="CDD" id="cd19941">
    <property type="entry name" value="TIL"/>
    <property type="match status" value="1"/>
</dbReference>
<dbReference type="InterPro" id="IPR014853">
    <property type="entry name" value="VWF/SSPO/ZAN-like_Cys-rich_dom"/>
</dbReference>
<dbReference type="PANTHER" id="PTHR11339:SF386">
    <property type="entry name" value="HEMOLECTIN, ISOFORM A"/>
    <property type="match status" value="1"/>
</dbReference>
<dbReference type="InterPro" id="IPR001846">
    <property type="entry name" value="VWF_type-D"/>
</dbReference>
<feature type="domain" description="VWFD" evidence="3">
    <location>
        <begin position="312"/>
        <end position="330"/>
    </location>
</feature>
<accession>A0A1E1WVL7</accession>
<dbReference type="Pfam" id="PF01826">
    <property type="entry name" value="TIL"/>
    <property type="match status" value="1"/>
</dbReference>
<dbReference type="Pfam" id="PF08742">
    <property type="entry name" value="C8"/>
    <property type="match status" value="1"/>
</dbReference>
<evidence type="ECO:0000256" key="2">
    <source>
        <dbReference type="ARBA" id="ARBA00023180"/>
    </source>
</evidence>
<dbReference type="SUPFAM" id="SSF57567">
    <property type="entry name" value="Serine protease inhibitors"/>
    <property type="match status" value="1"/>
</dbReference>
<dbReference type="InterPro" id="IPR036084">
    <property type="entry name" value="Ser_inhib-like_sf"/>
</dbReference>
<protein>
    <submittedName>
        <fullName evidence="4">Putative hemolectin</fullName>
    </submittedName>
</protein>
<feature type="domain" description="VWFD" evidence="3">
    <location>
        <begin position="1"/>
        <end position="121"/>
    </location>
</feature>
<evidence type="ECO:0000259" key="3">
    <source>
        <dbReference type="PROSITE" id="PS51233"/>
    </source>
</evidence>
<sequence>MIYITIETRRFEIFNEGGDLKIMRENKKLSIPGRVENLNFFESNGFLVLESSFGFRLRWDGSETVLVTVESFLKNKTCGLCGQYFGSSGNHMFKANGELENDVIEFANSWKILYDEQEECNSVNVGKHVCKYKTEEERIIFQKSHATCNEIFDNIIFSDCKEHVPIDIFKRSCRLEFCACRTDNFKCICSTLAEYLRECIRLGGRVSGNWREVTNCSIDCPEGMIPGQCDRDCPKTCQGAYYLCSDQTCVDYCRCPEELVLDNINGRCVPEENCPCIFQNRQYAAGEKRRQDCNECECVKGSWYCTNNPCEARCVASGNNHYTTFDGKKI</sequence>
<dbReference type="GO" id="GO:0031012">
    <property type="term" value="C:extracellular matrix"/>
    <property type="evidence" value="ECO:0007669"/>
    <property type="project" value="TreeGrafter"/>
</dbReference>
<reference evidence="4" key="1">
    <citation type="submission" date="2015-08" db="EMBL/GenBank/DDBJ databases">
        <title>Proteomic endorsed transcriptomic profile of the venom gland from Tityus obscurus.</title>
        <authorList>
            <person name="Oliveira U.C."/>
            <person name="Nishiyama M.Y.Jr."/>
            <person name="Santos M.B."/>
            <person name="Silva A.P."/>
            <person name="Chalkidis H.M."/>
            <person name="Imberg A.S."/>
            <person name="Candido D.M."/>
            <person name="Yamanouye N."/>
            <person name="Dorce V.A."/>
            <person name="Junqueira-de-Azevedo I.L."/>
        </authorList>
    </citation>
    <scope>NUCLEOTIDE SEQUENCE</scope>
    <source>
        <tissue evidence="4">Telson</tissue>
    </source>
</reference>
<dbReference type="InterPro" id="IPR002919">
    <property type="entry name" value="TIL_dom"/>
</dbReference>
<dbReference type="Pfam" id="PF00094">
    <property type="entry name" value="VWD"/>
    <property type="match status" value="1"/>
</dbReference>
<keyword evidence="1" id="KW-1015">Disulfide bond</keyword>
<name>A0A1E1WVL7_TITOB</name>
<dbReference type="PROSITE" id="PS51233">
    <property type="entry name" value="VWFD"/>
    <property type="match status" value="2"/>
</dbReference>